<dbReference type="Proteomes" id="UP000033035">
    <property type="component" value="Unassembled WGS sequence"/>
</dbReference>
<sequence>MNAKNIILAILMVLSFAACSSEIEGIDDNMTNTNVNNGTTSISVRMMTEGVDTKAEANSLTSEDTAINNYIIAVFEHVSKERIGYVRGKNTATGGAVTGLKLEVDTKEGFVDIFVIANLNETDESLFDAIYTSTEFKNQVFGSLDDLVKVGSSIEKEISNVNETVTIELSQLSARVLVNVAETASVNGNEPGEGDVTARINAISYKAKVQNTSSFEPGAVGTPSEATEPIDNNFHFYTYKLNDPSLELNVEIVISTAGKEDVTIEKTISVPFQKDGSLLSVLENGKSYQLTIETALSVSVNCDPTFTYKLHEIETIEQDEITFN</sequence>
<dbReference type="AlphaFoldDB" id="A0A0F5IWC7"/>
<dbReference type="RefSeq" id="WP_028728140.1">
    <property type="nucleotide sequence ID" value="NZ_AUAE01000027.1"/>
</dbReference>
<name>A0A0F5IWC7_9BACT</name>
<organism evidence="2 3">
    <name type="scientific">Parabacteroides gordonii MS-1 = DSM 23371</name>
    <dbReference type="NCBI Taxonomy" id="1203610"/>
    <lineage>
        <taxon>Bacteria</taxon>
        <taxon>Pseudomonadati</taxon>
        <taxon>Bacteroidota</taxon>
        <taxon>Bacteroidia</taxon>
        <taxon>Bacteroidales</taxon>
        <taxon>Tannerellaceae</taxon>
        <taxon>Parabacteroides</taxon>
    </lineage>
</organism>
<dbReference type="HOGENOM" id="CLU_852170_0_0_10"/>
<dbReference type="PATRIC" id="fig|1203610.3.peg.4679"/>
<reference evidence="2 3" key="1">
    <citation type="submission" date="2013-04" db="EMBL/GenBank/DDBJ databases">
        <title>The Genome Sequence of Parabacteroides gordonii DSM 23371.</title>
        <authorList>
            <consortium name="The Broad Institute Genomics Platform"/>
            <person name="Earl A."/>
            <person name="Ward D."/>
            <person name="Feldgarden M."/>
            <person name="Gevers D."/>
            <person name="Martens E."/>
            <person name="Sakamoto M."/>
            <person name="Benno Y."/>
            <person name="Suzuki N."/>
            <person name="Matsunaga N."/>
            <person name="Koshihara K."/>
            <person name="Seki M."/>
            <person name="Komiya H."/>
            <person name="Walker B."/>
            <person name="Young S."/>
            <person name="Zeng Q."/>
            <person name="Gargeya S."/>
            <person name="Fitzgerald M."/>
            <person name="Haas B."/>
            <person name="Abouelleil A."/>
            <person name="Allen A.W."/>
            <person name="Alvarado L."/>
            <person name="Arachchi H.M."/>
            <person name="Berlin A.M."/>
            <person name="Chapman S.B."/>
            <person name="Gainer-Dewar J."/>
            <person name="Goldberg J."/>
            <person name="Griggs A."/>
            <person name="Gujja S."/>
            <person name="Hansen M."/>
            <person name="Howarth C."/>
            <person name="Imamovic A."/>
            <person name="Ireland A."/>
            <person name="Larimer J."/>
            <person name="McCowan C."/>
            <person name="Murphy C."/>
            <person name="Pearson M."/>
            <person name="Poon T.W."/>
            <person name="Priest M."/>
            <person name="Roberts A."/>
            <person name="Saif S."/>
            <person name="Shea T."/>
            <person name="Sisk P."/>
            <person name="Sykes S."/>
            <person name="Wortman J."/>
            <person name="Nusbaum C."/>
            <person name="Birren B."/>
        </authorList>
    </citation>
    <scope>NUCLEOTIDE SEQUENCE [LARGE SCALE GENOMIC DNA]</scope>
    <source>
        <strain evidence="2 3">MS-1</strain>
    </source>
</reference>
<proteinExistence type="predicted"/>
<feature type="signal peptide" evidence="1">
    <location>
        <begin position="1"/>
        <end position="20"/>
    </location>
</feature>
<protein>
    <recommendedName>
        <fullName evidence="4">Major fimbrial subunit protein N-terminal domain-containing protein</fullName>
    </recommendedName>
</protein>
<evidence type="ECO:0000256" key="1">
    <source>
        <dbReference type="SAM" id="SignalP"/>
    </source>
</evidence>
<keyword evidence="3" id="KW-1185">Reference proteome</keyword>
<evidence type="ECO:0000313" key="3">
    <source>
        <dbReference type="Proteomes" id="UP000033035"/>
    </source>
</evidence>
<accession>A0A0F5IWC7</accession>
<gene>
    <name evidence="2" type="ORF">HMPREF1536_04590</name>
</gene>
<feature type="chain" id="PRO_5002489017" description="Major fimbrial subunit protein N-terminal domain-containing protein" evidence="1">
    <location>
        <begin position="21"/>
        <end position="324"/>
    </location>
</feature>
<comment type="caution">
    <text evidence="2">The sequence shown here is derived from an EMBL/GenBank/DDBJ whole genome shotgun (WGS) entry which is preliminary data.</text>
</comment>
<dbReference type="STRING" id="1203610.HMPREF1536_04590"/>
<dbReference type="Gene3D" id="2.60.40.2580">
    <property type="match status" value="1"/>
</dbReference>
<evidence type="ECO:0000313" key="2">
    <source>
        <dbReference type="EMBL" id="KKB49525.1"/>
    </source>
</evidence>
<keyword evidence="1" id="KW-0732">Signal</keyword>
<evidence type="ECO:0008006" key="4">
    <source>
        <dbReference type="Google" id="ProtNLM"/>
    </source>
</evidence>
<dbReference type="PROSITE" id="PS51257">
    <property type="entry name" value="PROKAR_LIPOPROTEIN"/>
    <property type="match status" value="1"/>
</dbReference>
<dbReference type="EMBL" id="AQHW01000025">
    <property type="protein sequence ID" value="KKB49525.1"/>
    <property type="molecule type" value="Genomic_DNA"/>
</dbReference>